<dbReference type="Proteomes" id="UP000307749">
    <property type="component" value="Unassembled WGS sequence"/>
</dbReference>
<dbReference type="OrthoDB" id="9802795at2"/>
<dbReference type="InterPro" id="IPR025824">
    <property type="entry name" value="OB-fold_nuc-bd_dom"/>
</dbReference>
<comment type="caution">
    <text evidence="10">The sequence shown here is derived from an EMBL/GenBank/DDBJ whole genome shotgun (WGS) entry which is preliminary data.</text>
</comment>
<evidence type="ECO:0000313" key="10">
    <source>
        <dbReference type="EMBL" id="THD07917.1"/>
    </source>
</evidence>
<dbReference type="PANTHER" id="PTHR30008">
    <property type="entry name" value="EXODEOXYRIBONUCLEASE 7 LARGE SUBUNIT"/>
    <property type="match status" value="1"/>
</dbReference>
<comment type="function">
    <text evidence="5">Bidirectionally degrades single-stranded DNA into large acid-insoluble oligonucleotides, which are then degraded further into small acid-soluble oligonucleotides.</text>
</comment>
<dbReference type="STRING" id="993689.GCA_002077135_02840"/>
<comment type="similarity">
    <text evidence="5 6">Belongs to the XseA family.</text>
</comment>
<proteinExistence type="inferred from homology"/>
<gene>
    <name evidence="5" type="primary">xseA</name>
    <name evidence="10" type="ORF">B1806_14135</name>
</gene>
<evidence type="ECO:0000256" key="6">
    <source>
        <dbReference type="RuleBase" id="RU004355"/>
    </source>
</evidence>
<evidence type="ECO:0000256" key="4">
    <source>
        <dbReference type="ARBA" id="ARBA00022839"/>
    </source>
</evidence>
<dbReference type="GO" id="GO:0008855">
    <property type="term" value="F:exodeoxyribonuclease VII activity"/>
    <property type="evidence" value="ECO:0007669"/>
    <property type="project" value="UniProtKB-UniRule"/>
</dbReference>
<dbReference type="HAMAP" id="MF_00378">
    <property type="entry name" value="Exonuc_7_L"/>
    <property type="match status" value="1"/>
</dbReference>
<comment type="subunit">
    <text evidence="5">Heterooligomer composed of large and small subunits.</text>
</comment>
<dbReference type="InterPro" id="IPR003753">
    <property type="entry name" value="Exonuc_VII_L"/>
</dbReference>
<dbReference type="Pfam" id="PF13742">
    <property type="entry name" value="tRNA_anti_2"/>
    <property type="match status" value="1"/>
</dbReference>
<keyword evidence="11" id="KW-1185">Reference proteome</keyword>
<reference evidence="10 11" key="1">
    <citation type="submission" date="2017-02" db="EMBL/GenBank/DDBJ databases">
        <title>Whole genome sequencing of Metallibacterium scheffleri DSM 24874 (T).</title>
        <authorList>
            <person name="Kumar S."/>
            <person name="Patil P."/>
            <person name="Patil P.B."/>
        </authorList>
    </citation>
    <scope>NUCLEOTIDE SEQUENCE [LARGE SCALE GENOMIC DNA]</scope>
    <source>
        <strain evidence="10 11">DSM 24874</strain>
    </source>
</reference>
<comment type="subcellular location">
    <subcellularLocation>
        <location evidence="5 6">Cytoplasm</location>
    </subcellularLocation>
</comment>
<dbReference type="EC" id="3.1.11.6" evidence="5"/>
<evidence type="ECO:0000259" key="9">
    <source>
        <dbReference type="Pfam" id="PF13742"/>
    </source>
</evidence>
<dbReference type="EMBL" id="MWQO01000054">
    <property type="protein sequence ID" value="THD07917.1"/>
    <property type="molecule type" value="Genomic_DNA"/>
</dbReference>
<comment type="catalytic activity">
    <reaction evidence="5 6">
        <text>Exonucleolytic cleavage in either 5'- to 3'- or 3'- to 5'-direction to yield nucleoside 5'-phosphates.</text>
        <dbReference type="EC" id="3.1.11.6"/>
    </reaction>
</comment>
<name>A0A4S3KGX8_9GAMM</name>
<keyword evidence="3 5" id="KW-0378">Hydrolase</keyword>
<protein>
    <recommendedName>
        <fullName evidence="5">Exodeoxyribonuclease 7 large subunit</fullName>
        <ecNumber evidence="5">3.1.11.6</ecNumber>
    </recommendedName>
    <alternativeName>
        <fullName evidence="5">Exodeoxyribonuclease VII large subunit</fullName>
        <shortName evidence="5">Exonuclease VII large subunit</shortName>
    </alternativeName>
</protein>
<dbReference type="CDD" id="cd04489">
    <property type="entry name" value="ExoVII_LU_OBF"/>
    <property type="match status" value="1"/>
</dbReference>
<dbReference type="AlphaFoldDB" id="A0A4S3KGX8"/>
<dbReference type="GO" id="GO:0003676">
    <property type="term" value="F:nucleic acid binding"/>
    <property type="evidence" value="ECO:0007669"/>
    <property type="project" value="InterPro"/>
</dbReference>
<sequence>MDSPPAGARNVLTPSSLNRLVRGLLEDAMALLWIEGELSNLARPASGHVYFTLKDAQAQVRCAMFRPRSQTLRFAPAEGQRVLLRARATLYEPRGDYQLIVESMEDAGAGALARALEELKARLAAEGLFDAARKRALPAYPRRIGVITSASGAAIRDVLSVLRRRFALVEADLLPVPVQGKEAPAAIAAMLQRACRSGRYDVVLLTRGGGANEDLAAFNDETVVRAVAACSVPVVAAVGHEIDFTLVDFAADLRAPTPSAAAELLVPDAILLHTRLTRLHAQLQRRAAQALQQLAQRLDAWQARLHNQHPAQRLARARERLQTLRAHMYSLLPTQLTRLRAHVQQLRGHLQISALRNRLAAARMRLAAAQARQQQTLRTLLLQQQTRLDALRRALHAISPLATLERGYAIVFDAEGHIVRSVRAVQPGQSLHARLADGDIGLRVVAAAPGKTSPD</sequence>
<feature type="domain" description="Exonuclease VII large subunit C-terminal" evidence="8">
    <location>
        <begin position="128"/>
        <end position="441"/>
    </location>
</feature>
<evidence type="ECO:0000256" key="3">
    <source>
        <dbReference type="ARBA" id="ARBA00022801"/>
    </source>
</evidence>
<dbReference type="PANTHER" id="PTHR30008:SF0">
    <property type="entry name" value="EXODEOXYRIBONUCLEASE 7 LARGE SUBUNIT"/>
    <property type="match status" value="1"/>
</dbReference>
<evidence type="ECO:0000256" key="2">
    <source>
        <dbReference type="ARBA" id="ARBA00022722"/>
    </source>
</evidence>
<dbReference type="GO" id="GO:0006308">
    <property type="term" value="P:DNA catabolic process"/>
    <property type="evidence" value="ECO:0007669"/>
    <property type="project" value="UniProtKB-UniRule"/>
</dbReference>
<keyword evidence="1 5" id="KW-0963">Cytoplasm</keyword>
<evidence type="ECO:0000256" key="1">
    <source>
        <dbReference type="ARBA" id="ARBA00022490"/>
    </source>
</evidence>
<evidence type="ECO:0000256" key="5">
    <source>
        <dbReference type="HAMAP-Rule" id="MF_00378"/>
    </source>
</evidence>
<feature type="domain" description="OB-fold nucleic acid binding" evidence="9">
    <location>
        <begin position="15"/>
        <end position="105"/>
    </location>
</feature>
<dbReference type="InterPro" id="IPR020579">
    <property type="entry name" value="Exonuc_VII_lsu_C"/>
</dbReference>
<accession>A0A4S3KGX8</accession>
<keyword evidence="4 5" id="KW-0269">Exonuclease</keyword>
<dbReference type="GO" id="GO:0005737">
    <property type="term" value="C:cytoplasm"/>
    <property type="evidence" value="ECO:0007669"/>
    <property type="project" value="UniProtKB-SubCell"/>
</dbReference>
<dbReference type="NCBIfam" id="TIGR00237">
    <property type="entry name" value="xseA"/>
    <property type="match status" value="1"/>
</dbReference>
<keyword evidence="2 5" id="KW-0540">Nuclease</keyword>
<evidence type="ECO:0000256" key="7">
    <source>
        <dbReference type="SAM" id="Coils"/>
    </source>
</evidence>
<evidence type="ECO:0000313" key="11">
    <source>
        <dbReference type="Proteomes" id="UP000307749"/>
    </source>
</evidence>
<keyword evidence="7" id="KW-0175">Coiled coil</keyword>
<feature type="coiled-coil region" evidence="7">
    <location>
        <begin position="273"/>
        <end position="304"/>
    </location>
</feature>
<evidence type="ECO:0000259" key="8">
    <source>
        <dbReference type="Pfam" id="PF02601"/>
    </source>
</evidence>
<dbReference type="Pfam" id="PF02601">
    <property type="entry name" value="Exonuc_VII_L"/>
    <property type="match status" value="1"/>
</dbReference>
<dbReference type="GO" id="GO:0009318">
    <property type="term" value="C:exodeoxyribonuclease VII complex"/>
    <property type="evidence" value="ECO:0007669"/>
    <property type="project" value="UniProtKB-UniRule"/>
</dbReference>
<organism evidence="10 11">
    <name type="scientific">Metallibacterium scheffleri</name>
    <dbReference type="NCBI Taxonomy" id="993689"/>
    <lineage>
        <taxon>Bacteria</taxon>
        <taxon>Pseudomonadati</taxon>
        <taxon>Pseudomonadota</taxon>
        <taxon>Gammaproteobacteria</taxon>
        <taxon>Lysobacterales</taxon>
        <taxon>Rhodanobacteraceae</taxon>
        <taxon>Metallibacterium</taxon>
    </lineage>
</organism>